<dbReference type="AlphaFoldDB" id="A0A9W8BA59"/>
<keyword evidence="3" id="KW-1185">Reference proteome</keyword>
<sequence>MNIDVRGSSNGEAKIPWYRWQPACEGGKIVNSSAKRLVRRKGGGGGSVQAAEISILLRVFRRHGSSSNDKQIKAGSYQQDIECEWAGSDDGSSGRSVTSGATLVGSMCSQHAPALAGAATPRDSTDSHQHCPPRRLASLGGAARRFVLRPHAAFPHIVEVVDSNRWAVSYRKITRHGRAWCETFHGVAGEPARPAYASSFASPRAPSLVQTRAAAWTQSGDWAAGQRHPAALDSNRLWEMSSPCPASFPLHCRDARGGIDPVPLAALVADRRGFCYRFRLAGHRMRWEARAATGDSVELRCFVGAAMVATVECGGAGVLSGRRARELRLAPSKGGGRAERLPSLTILPLAFAKLAAMDAEVVESFVLFTGIEVLECLFYTG</sequence>
<organism evidence="2 3">
    <name type="scientific">Coemansia thaxteri</name>
    <dbReference type="NCBI Taxonomy" id="2663907"/>
    <lineage>
        <taxon>Eukaryota</taxon>
        <taxon>Fungi</taxon>
        <taxon>Fungi incertae sedis</taxon>
        <taxon>Zoopagomycota</taxon>
        <taxon>Kickxellomycotina</taxon>
        <taxon>Kickxellomycetes</taxon>
        <taxon>Kickxellales</taxon>
        <taxon>Kickxellaceae</taxon>
        <taxon>Coemansia</taxon>
    </lineage>
</organism>
<evidence type="ECO:0000313" key="3">
    <source>
        <dbReference type="Proteomes" id="UP001150907"/>
    </source>
</evidence>
<accession>A0A9W8BA59</accession>
<dbReference type="OrthoDB" id="5598714at2759"/>
<proteinExistence type="predicted"/>
<reference evidence="2" key="1">
    <citation type="submission" date="2022-07" db="EMBL/GenBank/DDBJ databases">
        <title>Phylogenomic reconstructions and comparative analyses of Kickxellomycotina fungi.</title>
        <authorList>
            <person name="Reynolds N.K."/>
            <person name="Stajich J.E."/>
            <person name="Barry K."/>
            <person name="Grigoriev I.V."/>
            <person name="Crous P."/>
            <person name="Smith M.E."/>
        </authorList>
    </citation>
    <scope>NUCLEOTIDE SEQUENCE</scope>
    <source>
        <strain evidence="2">IMI 214461</strain>
    </source>
</reference>
<dbReference type="EMBL" id="JANBQF010000560">
    <property type="protein sequence ID" value="KAJ2000255.1"/>
    <property type="molecule type" value="Genomic_DNA"/>
</dbReference>
<protein>
    <submittedName>
        <fullName evidence="2">Uncharacterized protein</fullName>
    </submittedName>
</protein>
<evidence type="ECO:0000256" key="1">
    <source>
        <dbReference type="SAM" id="MobiDB-lite"/>
    </source>
</evidence>
<comment type="caution">
    <text evidence="2">The sequence shown here is derived from an EMBL/GenBank/DDBJ whole genome shotgun (WGS) entry which is preliminary data.</text>
</comment>
<name>A0A9W8BA59_9FUNG</name>
<dbReference type="Proteomes" id="UP001150907">
    <property type="component" value="Unassembled WGS sequence"/>
</dbReference>
<gene>
    <name evidence="2" type="ORF">H4R26_004703</name>
</gene>
<evidence type="ECO:0000313" key="2">
    <source>
        <dbReference type="EMBL" id="KAJ2000255.1"/>
    </source>
</evidence>
<feature type="region of interest" description="Disordered" evidence="1">
    <location>
        <begin position="114"/>
        <end position="135"/>
    </location>
</feature>